<dbReference type="PANTHER" id="PTHR24274">
    <property type="entry name" value="CILIA- AND FLAGELLA-ASSOCIATED PROTEIN 161"/>
    <property type="match status" value="1"/>
</dbReference>
<organism evidence="2 3">
    <name type="scientific">Prorocentrum cordatum</name>
    <dbReference type="NCBI Taxonomy" id="2364126"/>
    <lineage>
        <taxon>Eukaryota</taxon>
        <taxon>Sar</taxon>
        <taxon>Alveolata</taxon>
        <taxon>Dinophyceae</taxon>
        <taxon>Prorocentrales</taxon>
        <taxon>Prorocentraceae</taxon>
        <taxon>Prorocentrum</taxon>
    </lineage>
</organism>
<protein>
    <submittedName>
        <fullName evidence="2">Uncharacterized protein</fullName>
    </submittedName>
</protein>
<dbReference type="Proteomes" id="UP001189429">
    <property type="component" value="Unassembled WGS sequence"/>
</dbReference>
<proteinExistence type="predicted"/>
<dbReference type="Pfam" id="PF24569">
    <property type="entry name" value="CFAP161"/>
    <property type="match status" value="1"/>
</dbReference>
<reference evidence="2" key="1">
    <citation type="submission" date="2023-10" db="EMBL/GenBank/DDBJ databases">
        <authorList>
            <person name="Chen Y."/>
            <person name="Shah S."/>
            <person name="Dougan E. K."/>
            <person name="Thang M."/>
            <person name="Chan C."/>
        </authorList>
    </citation>
    <scope>NUCLEOTIDE SEQUENCE [LARGE SCALE GENOMIC DNA]</scope>
</reference>
<dbReference type="SUPFAM" id="SSF82109">
    <property type="entry name" value="MIR domain"/>
    <property type="match status" value="1"/>
</dbReference>
<keyword evidence="3" id="KW-1185">Reference proteome</keyword>
<dbReference type="InterPro" id="IPR036300">
    <property type="entry name" value="MIR_dom_sf"/>
</dbReference>
<feature type="region of interest" description="Disordered" evidence="1">
    <location>
        <begin position="1"/>
        <end position="21"/>
    </location>
</feature>
<sequence length="274" mass="29721">ARREAMATQFTPQQLTGGPKYSHKVKIGNWSEDLELEEIKLKDYLSKKGCLQFGMRVMLYNHQTAGVLGANPFDAAAKAYGAWMATTCPMTDPVVRNVFELESTDGSDGVVLYGQTIRLKLHPFAKITSPAYLQSEMVTPVSAAKFSRYQEVLVISEPAGDTKWQIHHPDPDLRAEMEGEAVPAGKPVLIRHVQTGTYLASDKIPYKNLFGPECEVHCHSHAPLSKGGVLAGEAKGETENSIKPMGLPNTWTIVTSTSGVEEGGPGLDLTGLPA</sequence>
<gene>
    <name evidence="2" type="ORF">PCOR1329_LOCUS17940</name>
</gene>
<dbReference type="EMBL" id="CAUYUJ010005595">
    <property type="protein sequence ID" value="CAK0814293.1"/>
    <property type="molecule type" value="Genomic_DNA"/>
</dbReference>
<accession>A0ABN9R796</accession>
<comment type="caution">
    <text evidence="2">The sequence shown here is derived from an EMBL/GenBank/DDBJ whole genome shotgun (WGS) entry which is preliminary data.</text>
</comment>
<evidence type="ECO:0000313" key="3">
    <source>
        <dbReference type="Proteomes" id="UP001189429"/>
    </source>
</evidence>
<name>A0ABN9R796_9DINO</name>
<evidence type="ECO:0000256" key="1">
    <source>
        <dbReference type="SAM" id="MobiDB-lite"/>
    </source>
</evidence>
<dbReference type="PANTHER" id="PTHR24274:SF1">
    <property type="entry name" value="CILIA- AND FLAGELLA-ASSOCIATED PROTEIN 161"/>
    <property type="match status" value="1"/>
</dbReference>
<dbReference type="Gene3D" id="2.80.10.50">
    <property type="match status" value="1"/>
</dbReference>
<evidence type="ECO:0000313" key="2">
    <source>
        <dbReference type="EMBL" id="CAK0814293.1"/>
    </source>
</evidence>
<dbReference type="InterPro" id="IPR055325">
    <property type="entry name" value="CF161"/>
</dbReference>
<feature type="non-terminal residue" evidence="2">
    <location>
        <position position="1"/>
    </location>
</feature>